<feature type="domain" description="Methyltransferase" evidence="1">
    <location>
        <begin position="71"/>
        <end position="159"/>
    </location>
</feature>
<dbReference type="Gene3D" id="3.40.50.150">
    <property type="entry name" value="Vaccinia Virus protein VP39"/>
    <property type="match status" value="1"/>
</dbReference>
<dbReference type="Proteomes" id="UP001321249">
    <property type="component" value="Unassembled WGS sequence"/>
</dbReference>
<keyword evidence="4" id="KW-1185">Reference proteome</keyword>
<evidence type="ECO:0000313" key="4">
    <source>
        <dbReference type="Proteomes" id="UP001219901"/>
    </source>
</evidence>
<evidence type="ECO:0000259" key="1">
    <source>
        <dbReference type="Pfam" id="PF13649"/>
    </source>
</evidence>
<protein>
    <submittedName>
        <fullName evidence="3">Methyltransferase domain-containing protein</fullName>
    </submittedName>
</protein>
<evidence type="ECO:0000313" key="2">
    <source>
        <dbReference type="EMBL" id="MDG0866518.1"/>
    </source>
</evidence>
<dbReference type="Proteomes" id="UP001219901">
    <property type="component" value="Chromosome"/>
</dbReference>
<dbReference type="GO" id="GO:0032259">
    <property type="term" value="P:methylation"/>
    <property type="evidence" value="ECO:0007669"/>
    <property type="project" value="UniProtKB-KW"/>
</dbReference>
<dbReference type="EMBL" id="CP046147">
    <property type="protein sequence ID" value="WFG40609.1"/>
    <property type="molecule type" value="Genomic_DNA"/>
</dbReference>
<dbReference type="AlphaFoldDB" id="A0AAJ6CVX3"/>
<reference evidence="3" key="2">
    <citation type="journal article" date="2023" name="Nat. Commun.">
        <title>Cultivation of marine bacteria of the SAR202 clade.</title>
        <authorList>
            <person name="Lim Y."/>
            <person name="Seo J.H."/>
            <person name="Giovannoni S.J."/>
            <person name="Kang I."/>
            <person name="Cho J.C."/>
        </authorList>
    </citation>
    <scope>NUCLEOTIDE SEQUENCE</scope>
    <source>
        <strain evidence="3">JH1073</strain>
    </source>
</reference>
<dbReference type="CDD" id="cd02440">
    <property type="entry name" value="AdoMet_MTases"/>
    <property type="match status" value="1"/>
</dbReference>
<gene>
    <name evidence="2" type="ORF">GKO46_05450</name>
    <name evidence="3" type="ORF">GKO48_13695</name>
</gene>
<organism evidence="3 4">
    <name type="scientific">Candidatus Lucifugimonas marina</name>
    <dbReference type="NCBI Taxonomy" id="3038979"/>
    <lineage>
        <taxon>Bacteria</taxon>
        <taxon>Bacillati</taxon>
        <taxon>Chloroflexota</taxon>
        <taxon>Dehalococcoidia</taxon>
        <taxon>SAR202 cluster</taxon>
        <taxon>Candidatus Lucifugimonadales</taxon>
        <taxon>Candidatus Lucifugimonadaceae</taxon>
        <taxon>Candidatus Lucifugimonas</taxon>
    </lineage>
</organism>
<reference evidence="4" key="3">
    <citation type="submission" date="2023-06" db="EMBL/GenBank/DDBJ databases">
        <title>Pangenomics reveal diversification of enzyme families and niche specialization in globally abundant SAR202 bacteria.</title>
        <authorList>
            <person name="Saw J.H.W."/>
        </authorList>
    </citation>
    <scope>NUCLEOTIDE SEQUENCE [LARGE SCALE GENOMIC DNA]</scope>
    <source>
        <strain evidence="4">JH1073</strain>
    </source>
</reference>
<accession>A0AAJ6CVX3</accession>
<evidence type="ECO:0000313" key="5">
    <source>
        <dbReference type="Proteomes" id="UP001321249"/>
    </source>
</evidence>
<keyword evidence="3" id="KW-0808">Transferase</keyword>
<dbReference type="InterPro" id="IPR041698">
    <property type="entry name" value="Methyltransf_25"/>
</dbReference>
<evidence type="ECO:0000313" key="3">
    <source>
        <dbReference type="EMBL" id="WFG40609.1"/>
    </source>
</evidence>
<dbReference type="RefSeq" id="WP_342823998.1">
    <property type="nucleotide sequence ID" value="NZ_CP046146.1"/>
</dbReference>
<proteinExistence type="predicted"/>
<sequence length="279" mass="31070">MVDENVTHTGIAWQETVEREHAQSDRIREESASEDFWKPVAHRFVPPKKGESAPDDTVEKLAELILPSESVLDVGAGGGRLSVPLAEYASHVTAVEPSEAMRDQLTATADAWGVSNVSVIPSTWEEADVDSHDLVVCAHVVYTVTAIEAFVRKLNNHARKKVALISFERPATATYLPLWSYVHGEERIALPTLPQIESLLGELKIEFEETPLKEWAPRPFKSREQAQSECEARLFVAPGSDKSKMLSEVLDSSLIEVEGGLRLEWAESHRPLIISWDVR</sequence>
<dbReference type="Pfam" id="PF13649">
    <property type="entry name" value="Methyltransf_25"/>
    <property type="match status" value="1"/>
</dbReference>
<dbReference type="SUPFAM" id="SSF53335">
    <property type="entry name" value="S-adenosyl-L-methionine-dependent methyltransferases"/>
    <property type="match status" value="1"/>
</dbReference>
<dbReference type="EMBL" id="WMBE01000002">
    <property type="protein sequence ID" value="MDG0866518.1"/>
    <property type="molecule type" value="Genomic_DNA"/>
</dbReference>
<name>A0AAJ6CVX3_9CHLR</name>
<dbReference type="GO" id="GO:0008168">
    <property type="term" value="F:methyltransferase activity"/>
    <property type="evidence" value="ECO:0007669"/>
    <property type="project" value="UniProtKB-KW"/>
</dbReference>
<reference evidence="4 5" key="1">
    <citation type="submission" date="2019-11" db="EMBL/GenBank/DDBJ databases">
        <authorList>
            <person name="Cho J.-C."/>
        </authorList>
    </citation>
    <scope>NUCLEOTIDE SEQUENCE [LARGE SCALE GENOMIC DNA]</scope>
    <source>
        <strain evidence="3 4">JH1073</strain>
        <strain evidence="2 5">JH702</strain>
    </source>
</reference>
<dbReference type="InterPro" id="IPR029063">
    <property type="entry name" value="SAM-dependent_MTases_sf"/>
</dbReference>
<keyword evidence="3" id="KW-0489">Methyltransferase</keyword>